<dbReference type="InterPro" id="IPR001841">
    <property type="entry name" value="Znf_RING"/>
</dbReference>
<dbReference type="SUPFAM" id="SSF57845">
    <property type="entry name" value="B-box zinc-binding domain"/>
    <property type="match status" value="1"/>
</dbReference>
<accession>A0A8C4STR6</accession>
<dbReference type="Gene3D" id="4.10.830.40">
    <property type="match status" value="1"/>
</dbReference>
<evidence type="ECO:0000256" key="2">
    <source>
        <dbReference type="ARBA" id="ARBA00022771"/>
    </source>
</evidence>
<keyword evidence="3" id="KW-0862">Zinc</keyword>
<dbReference type="GeneTree" id="ENSGT01150000286950"/>
<evidence type="ECO:0000256" key="3">
    <source>
        <dbReference type="ARBA" id="ARBA00022833"/>
    </source>
</evidence>
<organism evidence="7 8">
    <name type="scientific">Erpetoichthys calabaricus</name>
    <name type="common">Rope fish</name>
    <name type="synonym">Calamoichthys calabaricus</name>
    <dbReference type="NCBI Taxonomy" id="27687"/>
    <lineage>
        <taxon>Eukaryota</taxon>
        <taxon>Metazoa</taxon>
        <taxon>Chordata</taxon>
        <taxon>Craniata</taxon>
        <taxon>Vertebrata</taxon>
        <taxon>Euteleostomi</taxon>
        <taxon>Actinopterygii</taxon>
        <taxon>Polypteriformes</taxon>
        <taxon>Polypteridae</taxon>
        <taxon>Erpetoichthys</taxon>
    </lineage>
</organism>
<dbReference type="Proteomes" id="UP000694620">
    <property type="component" value="Chromosome 12"/>
</dbReference>
<name>A0A8C4STR6_ERPCA</name>
<keyword evidence="2 4" id="KW-0863">Zinc-finger</keyword>
<dbReference type="PROSITE" id="PS50089">
    <property type="entry name" value="ZF_RING_2"/>
    <property type="match status" value="1"/>
</dbReference>
<dbReference type="Ensembl" id="ENSECRT00000022463.1">
    <property type="protein sequence ID" value="ENSECRP00000021991.1"/>
    <property type="gene ID" value="ENSECRG00000014851.1"/>
</dbReference>
<keyword evidence="8" id="KW-1185">Reference proteome</keyword>
<dbReference type="SMART" id="SM00184">
    <property type="entry name" value="RING"/>
    <property type="match status" value="1"/>
</dbReference>
<feature type="domain" description="RING-type" evidence="5">
    <location>
        <begin position="15"/>
        <end position="58"/>
    </location>
</feature>
<dbReference type="SUPFAM" id="SSF57850">
    <property type="entry name" value="RING/U-box"/>
    <property type="match status" value="1"/>
</dbReference>
<reference evidence="7" key="1">
    <citation type="submission" date="2021-06" db="EMBL/GenBank/DDBJ databases">
        <authorList>
            <consortium name="Wellcome Sanger Institute Data Sharing"/>
        </authorList>
    </citation>
    <scope>NUCLEOTIDE SEQUENCE [LARGE SCALE GENOMIC DNA]</scope>
</reference>
<dbReference type="Pfam" id="PF00643">
    <property type="entry name" value="zf-B_box"/>
    <property type="match status" value="1"/>
</dbReference>
<dbReference type="GO" id="GO:0008270">
    <property type="term" value="F:zinc ion binding"/>
    <property type="evidence" value="ECO:0007669"/>
    <property type="project" value="UniProtKB-KW"/>
</dbReference>
<evidence type="ECO:0000256" key="1">
    <source>
        <dbReference type="ARBA" id="ARBA00022723"/>
    </source>
</evidence>
<feature type="domain" description="B box-type" evidence="6">
    <location>
        <begin position="148"/>
        <end position="188"/>
    </location>
</feature>
<evidence type="ECO:0000259" key="5">
    <source>
        <dbReference type="PROSITE" id="PS50089"/>
    </source>
</evidence>
<evidence type="ECO:0000313" key="7">
    <source>
        <dbReference type="Ensembl" id="ENSECRP00000021991.1"/>
    </source>
</evidence>
<protein>
    <submittedName>
        <fullName evidence="7">Uncharacterized protein</fullName>
    </submittedName>
</protein>
<dbReference type="SMART" id="SM00336">
    <property type="entry name" value="BBOX"/>
    <property type="match status" value="1"/>
</dbReference>
<reference evidence="7" key="2">
    <citation type="submission" date="2025-08" db="UniProtKB">
        <authorList>
            <consortium name="Ensembl"/>
        </authorList>
    </citation>
    <scope>IDENTIFICATION</scope>
</reference>
<reference evidence="7" key="3">
    <citation type="submission" date="2025-09" db="UniProtKB">
        <authorList>
            <consortium name="Ensembl"/>
        </authorList>
    </citation>
    <scope>IDENTIFICATION</scope>
</reference>
<dbReference type="PANTHER" id="PTHR25465">
    <property type="entry name" value="B-BOX DOMAIN CONTAINING"/>
    <property type="match status" value="1"/>
</dbReference>
<dbReference type="AlphaFoldDB" id="A0A8C4STR6"/>
<evidence type="ECO:0000256" key="4">
    <source>
        <dbReference type="PROSITE-ProRule" id="PRU00024"/>
    </source>
</evidence>
<dbReference type="InterPro" id="IPR013083">
    <property type="entry name" value="Znf_RING/FYVE/PHD"/>
</dbReference>
<dbReference type="PANTHER" id="PTHR25465:SF14">
    <property type="entry name" value="E3 UBIQUITIN-PROTEIN LIGASE TRIM65"/>
    <property type="match status" value="1"/>
</dbReference>
<evidence type="ECO:0000313" key="8">
    <source>
        <dbReference type="Proteomes" id="UP000694620"/>
    </source>
</evidence>
<dbReference type="PROSITE" id="PS50119">
    <property type="entry name" value="ZF_BBOX"/>
    <property type="match status" value="1"/>
</dbReference>
<dbReference type="Pfam" id="PF15227">
    <property type="entry name" value="zf-C3HC4_4"/>
    <property type="match status" value="1"/>
</dbReference>
<dbReference type="InterPro" id="IPR051051">
    <property type="entry name" value="E3_ubiq-ligase_TRIM/RNF"/>
</dbReference>
<proteinExistence type="predicted"/>
<evidence type="ECO:0000259" key="6">
    <source>
        <dbReference type="PROSITE" id="PS50119"/>
    </source>
</evidence>
<dbReference type="PROSITE" id="PS00518">
    <property type="entry name" value="ZF_RING_1"/>
    <property type="match status" value="1"/>
</dbReference>
<dbReference type="Gene3D" id="3.30.160.60">
    <property type="entry name" value="Classic Zinc Finger"/>
    <property type="match status" value="1"/>
</dbReference>
<dbReference type="InterPro" id="IPR000315">
    <property type="entry name" value="Znf_B-box"/>
</dbReference>
<dbReference type="Gene3D" id="3.30.40.10">
    <property type="entry name" value="Zinc/RING finger domain, C3HC4 (zinc finger)"/>
    <property type="match status" value="1"/>
</dbReference>
<dbReference type="CDD" id="cd19769">
    <property type="entry name" value="Bbox2_TRIM16-like"/>
    <property type="match status" value="1"/>
</dbReference>
<sequence>MAENTNSLSLDQYNCSVCLEVLKDPATIPCGHNYCMDCIKAYWDQSDTAGIYSCPQCRMEFFPRPVLYKNYMLMDVIGKLKQMGPLHTLSESYAGPNDVPCDVCTGRKQSAVKTCLTCLASYCEIHIQPHTESEALKKHKLEHPTVNLAQKLCSKHNKILEMFCRTDQTCICLLCMATEHINHNAVTTEIERARCQSPQPGITSSSNTF</sequence>
<keyword evidence="1" id="KW-0479">Metal-binding</keyword>
<dbReference type="InterPro" id="IPR017907">
    <property type="entry name" value="Znf_RING_CS"/>
</dbReference>